<keyword evidence="8 11" id="KW-0067">ATP-binding</keyword>
<evidence type="ECO:0000256" key="5">
    <source>
        <dbReference type="ARBA" id="ARBA00022723"/>
    </source>
</evidence>
<evidence type="ECO:0000256" key="1">
    <source>
        <dbReference type="ARBA" id="ARBA00001771"/>
    </source>
</evidence>
<comment type="function">
    <text evidence="11">Catalyzes the phosphorylation of the hydroxyl group of 4-methyl-5-beta-hydroxyethylthiazole (THZ).</text>
</comment>
<evidence type="ECO:0000256" key="6">
    <source>
        <dbReference type="ARBA" id="ARBA00022741"/>
    </source>
</evidence>
<dbReference type="InterPro" id="IPR029056">
    <property type="entry name" value="Ribokinase-like"/>
</dbReference>
<evidence type="ECO:0000256" key="9">
    <source>
        <dbReference type="ARBA" id="ARBA00022842"/>
    </source>
</evidence>
<dbReference type="PIRSF" id="PIRSF000513">
    <property type="entry name" value="Thz_kinase"/>
    <property type="match status" value="1"/>
</dbReference>
<evidence type="ECO:0000256" key="8">
    <source>
        <dbReference type="ARBA" id="ARBA00022840"/>
    </source>
</evidence>
<comment type="similarity">
    <text evidence="11">Belongs to the Thz kinase family.</text>
</comment>
<evidence type="ECO:0000256" key="7">
    <source>
        <dbReference type="ARBA" id="ARBA00022777"/>
    </source>
</evidence>
<keyword evidence="13" id="KW-1185">Reference proteome</keyword>
<reference evidence="13" key="1">
    <citation type="journal article" date="2019" name="Int. J. Syst. Evol. Microbiol.">
        <title>The Global Catalogue of Microorganisms (GCM) 10K type strain sequencing project: providing services to taxonomists for standard genome sequencing and annotation.</title>
        <authorList>
            <consortium name="The Broad Institute Genomics Platform"/>
            <consortium name="The Broad Institute Genome Sequencing Center for Infectious Disease"/>
            <person name="Wu L."/>
            <person name="Ma J."/>
        </authorList>
    </citation>
    <scope>NUCLEOTIDE SEQUENCE [LARGE SCALE GENOMIC DNA]</scope>
    <source>
        <strain evidence="13">JCM 18541</strain>
    </source>
</reference>
<sequence>MTPSSMPIEIINRTVRARNPLVHCLTNSVVQEISANVLLAVGASPAMVSHPEESGQFAAVADALLINMGNPDPYYVESMRSAVKVATAHGTPWVLDPVAVGGLTVRTELSVELLTSKPTVIRGNPSEILNLHAAFTQQERSGGRGVDSTDSGEAALDAAIALARETGRVVALSGATDIIVSTHRITRVSGGSAFMPLVIGTGCSLGAVVAAYLAAWDDAHEAAAAAHAIFATAAEYAHPLAKGPGTFREAWLDGLHLAEGCTASCETEVL</sequence>
<evidence type="ECO:0000256" key="4">
    <source>
        <dbReference type="ARBA" id="ARBA00022679"/>
    </source>
</evidence>
<dbReference type="GO" id="GO:0016301">
    <property type="term" value="F:kinase activity"/>
    <property type="evidence" value="ECO:0007669"/>
    <property type="project" value="UniProtKB-KW"/>
</dbReference>
<evidence type="ECO:0000313" key="12">
    <source>
        <dbReference type="EMBL" id="GAA4795013.1"/>
    </source>
</evidence>
<comment type="caution">
    <text evidence="12">The sequence shown here is derived from an EMBL/GenBank/DDBJ whole genome shotgun (WGS) entry which is preliminary data.</text>
</comment>
<comment type="cofactor">
    <cofactor evidence="2 11">
        <name>Mg(2+)</name>
        <dbReference type="ChEBI" id="CHEBI:18420"/>
    </cofactor>
</comment>
<dbReference type="Gene3D" id="3.40.1190.20">
    <property type="match status" value="1"/>
</dbReference>
<dbReference type="RefSeq" id="WP_345445694.1">
    <property type="nucleotide sequence ID" value="NZ_BAABKP010000001.1"/>
</dbReference>
<evidence type="ECO:0000256" key="10">
    <source>
        <dbReference type="ARBA" id="ARBA00022977"/>
    </source>
</evidence>
<comment type="catalytic activity">
    <reaction evidence="1 11">
        <text>5-(2-hydroxyethyl)-4-methylthiazole + ATP = 4-methyl-5-(2-phosphooxyethyl)-thiazole + ADP + H(+)</text>
        <dbReference type="Rhea" id="RHEA:24212"/>
        <dbReference type="ChEBI" id="CHEBI:15378"/>
        <dbReference type="ChEBI" id="CHEBI:17957"/>
        <dbReference type="ChEBI" id="CHEBI:30616"/>
        <dbReference type="ChEBI" id="CHEBI:58296"/>
        <dbReference type="ChEBI" id="CHEBI:456216"/>
        <dbReference type="EC" id="2.7.1.50"/>
    </reaction>
</comment>
<dbReference type="InterPro" id="IPR000417">
    <property type="entry name" value="Hyethyz_kinase"/>
</dbReference>
<comment type="pathway">
    <text evidence="3 11">Cofactor biosynthesis; thiamine diphosphate biosynthesis; 4-methyl-5-(2-phosphoethyl)-thiazole from 5-(2-hydroxyethyl)-4-methylthiazole: step 1/1.</text>
</comment>
<dbReference type="Pfam" id="PF02110">
    <property type="entry name" value="HK"/>
    <property type="match status" value="1"/>
</dbReference>
<evidence type="ECO:0000256" key="3">
    <source>
        <dbReference type="ARBA" id="ARBA00004868"/>
    </source>
</evidence>
<dbReference type="EMBL" id="BAABKP010000001">
    <property type="protein sequence ID" value="GAA4795013.1"/>
    <property type="molecule type" value="Genomic_DNA"/>
</dbReference>
<dbReference type="Proteomes" id="UP001500187">
    <property type="component" value="Unassembled WGS sequence"/>
</dbReference>
<gene>
    <name evidence="11 12" type="primary">thiM</name>
    <name evidence="12" type="ORF">GCM10023352_12760</name>
</gene>
<keyword evidence="4 11" id="KW-0808">Transferase</keyword>
<organism evidence="12 13">
    <name type="scientific">Rothia endophytica</name>
    <dbReference type="NCBI Taxonomy" id="1324766"/>
    <lineage>
        <taxon>Bacteria</taxon>
        <taxon>Bacillati</taxon>
        <taxon>Actinomycetota</taxon>
        <taxon>Actinomycetes</taxon>
        <taxon>Micrococcales</taxon>
        <taxon>Micrococcaceae</taxon>
        <taxon>Rothia</taxon>
    </lineage>
</organism>
<keyword evidence="5 11" id="KW-0479">Metal-binding</keyword>
<evidence type="ECO:0000256" key="11">
    <source>
        <dbReference type="HAMAP-Rule" id="MF_00228"/>
    </source>
</evidence>
<dbReference type="EC" id="2.7.1.50" evidence="11"/>
<feature type="binding site" evidence="11">
    <location>
        <position position="173"/>
    </location>
    <ligand>
        <name>ATP</name>
        <dbReference type="ChEBI" id="CHEBI:30616"/>
    </ligand>
</feature>
<dbReference type="NCBIfam" id="NF006830">
    <property type="entry name" value="PRK09355.1"/>
    <property type="match status" value="1"/>
</dbReference>
<accession>A0ABP9BJM8</accession>
<feature type="binding site" evidence="11">
    <location>
        <position position="47"/>
    </location>
    <ligand>
        <name>substrate</name>
    </ligand>
</feature>
<feature type="binding site" evidence="11">
    <location>
        <position position="200"/>
    </location>
    <ligand>
        <name>substrate</name>
    </ligand>
</feature>
<keyword evidence="9 11" id="KW-0460">Magnesium</keyword>
<dbReference type="CDD" id="cd01170">
    <property type="entry name" value="THZ_kinase"/>
    <property type="match status" value="1"/>
</dbReference>
<proteinExistence type="inferred from homology"/>
<dbReference type="HAMAP" id="MF_00228">
    <property type="entry name" value="Thz_kinase"/>
    <property type="match status" value="1"/>
</dbReference>
<keyword evidence="7 11" id="KW-0418">Kinase</keyword>
<dbReference type="PRINTS" id="PR01099">
    <property type="entry name" value="HYETHTZKNASE"/>
</dbReference>
<keyword evidence="10 11" id="KW-0784">Thiamine biosynthesis</keyword>
<dbReference type="SUPFAM" id="SSF53613">
    <property type="entry name" value="Ribokinase-like"/>
    <property type="match status" value="1"/>
</dbReference>
<name>A0ABP9BJM8_9MICC</name>
<feature type="binding site" evidence="11">
    <location>
        <position position="122"/>
    </location>
    <ligand>
        <name>ATP</name>
        <dbReference type="ChEBI" id="CHEBI:30616"/>
    </ligand>
</feature>
<evidence type="ECO:0000313" key="13">
    <source>
        <dbReference type="Proteomes" id="UP001500187"/>
    </source>
</evidence>
<keyword evidence="6 11" id="KW-0547">Nucleotide-binding</keyword>
<evidence type="ECO:0000256" key="2">
    <source>
        <dbReference type="ARBA" id="ARBA00001946"/>
    </source>
</evidence>
<protein>
    <recommendedName>
        <fullName evidence="11">Hydroxyethylthiazole kinase</fullName>
        <ecNumber evidence="11">2.7.1.50</ecNumber>
    </recommendedName>
    <alternativeName>
        <fullName evidence="11">4-methyl-5-beta-hydroxyethylthiazole kinase</fullName>
        <shortName evidence="11">TH kinase</shortName>
        <shortName evidence="11">Thz kinase</shortName>
    </alternativeName>
</protein>